<evidence type="ECO:0000256" key="3">
    <source>
        <dbReference type="ARBA" id="ARBA00022723"/>
    </source>
</evidence>
<organism evidence="12 13">
    <name type="scientific">Nitzschia inconspicua</name>
    <dbReference type="NCBI Taxonomy" id="303405"/>
    <lineage>
        <taxon>Eukaryota</taxon>
        <taxon>Sar</taxon>
        <taxon>Stramenopiles</taxon>
        <taxon>Ochrophyta</taxon>
        <taxon>Bacillariophyta</taxon>
        <taxon>Bacillariophyceae</taxon>
        <taxon>Bacillariophycidae</taxon>
        <taxon>Bacillariales</taxon>
        <taxon>Bacillariaceae</taxon>
        <taxon>Nitzschia</taxon>
    </lineage>
</organism>
<dbReference type="Pfam" id="PF02401">
    <property type="entry name" value="LYTB"/>
    <property type="match status" value="1"/>
</dbReference>
<proteinExistence type="inferred from homology"/>
<keyword evidence="3" id="KW-0479">Metal-binding</keyword>
<dbReference type="EMBL" id="JAGRRH010000024">
    <property type="protein sequence ID" value="KAG7343412.1"/>
    <property type="molecule type" value="Genomic_DNA"/>
</dbReference>
<reference evidence="12" key="2">
    <citation type="submission" date="2021-04" db="EMBL/GenBank/DDBJ databases">
        <authorList>
            <person name="Podell S."/>
        </authorList>
    </citation>
    <scope>NUCLEOTIDE SEQUENCE</scope>
    <source>
        <strain evidence="12">Hildebrandi</strain>
    </source>
</reference>
<comment type="caution">
    <text evidence="12">The sequence shown here is derived from an EMBL/GenBank/DDBJ whole genome shotgun (WGS) entry which is preliminary data.</text>
</comment>
<keyword evidence="4" id="KW-0560">Oxidoreductase</keyword>
<dbReference type="GO" id="GO:0046872">
    <property type="term" value="F:metal ion binding"/>
    <property type="evidence" value="ECO:0007669"/>
    <property type="project" value="UniProtKB-KW"/>
</dbReference>
<feature type="chain" id="PRO_5039927078" description="4-hydroxy-3-methylbut-2-enyl diphosphate reductase" evidence="11">
    <location>
        <begin position="27"/>
        <end position="469"/>
    </location>
</feature>
<dbReference type="GO" id="GO:0019288">
    <property type="term" value="P:isopentenyl diphosphate biosynthetic process, methylerythritol 4-phosphate pathway"/>
    <property type="evidence" value="ECO:0007669"/>
    <property type="project" value="InterPro"/>
</dbReference>
<dbReference type="GO" id="GO:0051745">
    <property type="term" value="F:4-hydroxy-3-methylbut-2-enyl diphosphate reductase activity"/>
    <property type="evidence" value="ECO:0007669"/>
    <property type="project" value="UniProtKB-EC"/>
</dbReference>
<evidence type="ECO:0000256" key="9">
    <source>
        <dbReference type="ARBA" id="ARBA00046335"/>
    </source>
</evidence>
<comment type="similarity">
    <text evidence="9">Belongs to the IspH family.</text>
</comment>
<dbReference type="OrthoDB" id="1698201at2759"/>
<protein>
    <recommendedName>
        <fullName evidence="10">4-hydroxy-3-methylbut-2-enyl diphosphate reductase</fullName>
        <ecNumber evidence="10">1.17.7.4</ecNumber>
    </recommendedName>
</protein>
<keyword evidence="2" id="KW-0004">4Fe-4S</keyword>
<evidence type="ECO:0000256" key="7">
    <source>
        <dbReference type="ARBA" id="ARBA00046313"/>
    </source>
</evidence>
<keyword evidence="13" id="KW-1185">Reference proteome</keyword>
<dbReference type="NCBIfam" id="TIGR00216">
    <property type="entry name" value="ispH_lytB"/>
    <property type="match status" value="1"/>
</dbReference>
<reference evidence="12" key="1">
    <citation type="journal article" date="2021" name="Sci. Rep.">
        <title>Diploid genomic architecture of Nitzschia inconspicua, an elite biomass production diatom.</title>
        <authorList>
            <person name="Oliver A."/>
            <person name="Podell S."/>
            <person name="Pinowska A."/>
            <person name="Traller J.C."/>
            <person name="Smith S.R."/>
            <person name="McClure R."/>
            <person name="Beliaev A."/>
            <person name="Bohutskyi P."/>
            <person name="Hill E.A."/>
            <person name="Rabines A."/>
            <person name="Zheng H."/>
            <person name="Allen L.Z."/>
            <person name="Kuo A."/>
            <person name="Grigoriev I.V."/>
            <person name="Allen A.E."/>
            <person name="Hazlebeck D."/>
            <person name="Allen E.E."/>
        </authorList>
    </citation>
    <scope>NUCLEOTIDE SEQUENCE</scope>
    <source>
        <strain evidence="12">Hildebrandi</strain>
    </source>
</reference>
<dbReference type="GO" id="GO:0050992">
    <property type="term" value="P:dimethylallyl diphosphate biosynthetic process"/>
    <property type="evidence" value="ECO:0007669"/>
    <property type="project" value="InterPro"/>
</dbReference>
<evidence type="ECO:0000256" key="8">
    <source>
        <dbReference type="ARBA" id="ARBA00046314"/>
    </source>
</evidence>
<evidence type="ECO:0000313" key="12">
    <source>
        <dbReference type="EMBL" id="KAG7343412.1"/>
    </source>
</evidence>
<evidence type="ECO:0000256" key="4">
    <source>
        <dbReference type="ARBA" id="ARBA00023002"/>
    </source>
</evidence>
<evidence type="ECO:0000256" key="6">
    <source>
        <dbReference type="ARBA" id="ARBA00023014"/>
    </source>
</evidence>
<sequence length="469" mass="52702">MRFPSSTVSAFLASAAFFSSPFGCQAFSPISQVSTTTKMKTSLFSTTEESKATSGMSKKKEDRLNFMKSDQFHRRGFKEVRSQVEQDIENQFQAKIVNELKESNYMIENKDAGVKVYLAKDFGFCWGVERSIALAYEAVQHYPDRTLHITNELIHNPEVNDRLTEMKVNLIQKVGEGQKDFSTINEGDVVILPAFGASYEEMEMLDKKNVEVVDTTCPWVSKVWNTVDMHQRKGLTSVIHGKYGHEETIATTSFCEDYICVKDMREAEMVADYMLNGGDKEEFLKYFSKAISKGFDPDTMLTKVGLANQTTMYKKETKAIGQLFQKTMMKKYGPAEVDQHYMEFDTICDATQERQDAVSELVENAEKYGLDFILVVGGWDSSNTAHLLEIPHMAGIRSFHINRAGCIGADNTITHRTVDGEIVTEPFLLDLDKDVVMGVTSGASTPDAAVQDSLSQIFLLKQLKKEGQS</sequence>
<comment type="cofactor">
    <cofactor evidence="1">
        <name>[4Fe-4S] cluster</name>
        <dbReference type="ChEBI" id="CHEBI:49883"/>
    </cofactor>
</comment>
<dbReference type="EC" id="1.17.7.4" evidence="10"/>
<keyword evidence="11" id="KW-0732">Signal</keyword>
<name>A0A9K3KGS5_9STRA</name>
<dbReference type="CDD" id="cd13944">
    <property type="entry name" value="lytB_ispH"/>
    <property type="match status" value="1"/>
</dbReference>
<comment type="pathway">
    <text evidence="8">Isoprenoid biosynthesis; dimethylallyl diphosphate biosynthesis; dimethylallyl diphosphate from (2E)-4-hydroxy-3-methylbutenyl diphosphate: step 1/1.</text>
</comment>
<evidence type="ECO:0000256" key="5">
    <source>
        <dbReference type="ARBA" id="ARBA00023004"/>
    </source>
</evidence>
<evidence type="ECO:0000256" key="11">
    <source>
        <dbReference type="SAM" id="SignalP"/>
    </source>
</evidence>
<dbReference type="NCBIfam" id="NF009911">
    <property type="entry name" value="PRK13371.1"/>
    <property type="match status" value="1"/>
</dbReference>
<dbReference type="AlphaFoldDB" id="A0A9K3KGS5"/>
<dbReference type="Proteomes" id="UP000693970">
    <property type="component" value="Unassembled WGS sequence"/>
</dbReference>
<dbReference type="InterPro" id="IPR003451">
    <property type="entry name" value="LytB/IspH"/>
</dbReference>
<comment type="pathway">
    <text evidence="7">Isoprenoid biosynthesis; isopentenyl diphosphate biosynthesis via DXP pathway; isopentenyl diphosphate from 1-deoxy-D-xylulose 5-phosphate: step 6/6.</text>
</comment>
<dbReference type="GO" id="GO:0051539">
    <property type="term" value="F:4 iron, 4 sulfur cluster binding"/>
    <property type="evidence" value="ECO:0007669"/>
    <property type="project" value="UniProtKB-KW"/>
</dbReference>
<evidence type="ECO:0000256" key="10">
    <source>
        <dbReference type="ARBA" id="ARBA00047177"/>
    </source>
</evidence>
<dbReference type="PANTHER" id="PTHR31619">
    <property type="entry name" value="4-HYDROXY-3-METHYLBUT-2-ENYL DIPHOSPHATE REDUCTASE, CHLOROPLASTIC"/>
    <property type="match status" value="1"/>
</dbReference>
<accession>A0A9K3KGS5</accession>
<gene>
    <name evidence="12" type="ORF">IV203_021357</name>
</gene>
<evidence type="ECO:0000256" key="1">
    <source>
        <dbReference type="ARBA" id="ARBA00001966"/>
    </source>
</evidence>
<keyword evidence="5" id="KW-0408">Iron</keyword>
<keyword evidence="6" id="KW-0411">Iron-sulfur</keyword>
<evidence type="ECO:0000256" key="2">
    <source>
        <dbReference type="ARBA" id="ARBA00022485"/>
    </source>
</evidence>
<dbReference type="PANTHER" id="PTHR31619:SF5">
    <property type="entry name" value="4-HYDROXY-3-METHYLBUT-2-ENYL DIPHOSPHATE REDUCTASE, CHLOROPLASTIC"/>
    <property type="match status" value="1"/>
</dbReference>
<evidence type="ECO:0000313" key="13">
    <source>
        <dbReference type="Proteomes" id="UP000693970"/>
    </source>
</evidence>
<feature type="signal peptide" evidence="11">
    <location>
        <begin position="1"/>
        <end position="26"/>
    </location>
</feature>